<proteinExistence type="predicted"/>
<evidence type="ECO:0000259" key="3">
    <source>
        <dbReference type="Pfam" id="PF24883"/>
    </source>
</evidence>
<dbReference type="PANTHER" id="PTHR10039">
    <property type="entry name" value="AMELOGENIN"/>
    <property type="match status" value="1"/>
</dbReference>
<dbReference type="SUPFAM" id="SSF52540">
    <property type="entry name" value="P-loop containing nucleoside triphosphate hydrolases"/>
    <property type="match status" value="1"/>
</dbReference>
<organism evidence="4 5">
    <name type="scientific">Trichoderma citrinoviride</name>
    <dbReference type="NCBI Taxonomy" id="58853"/>
    <lineage>
        <taxon>Eukaryota</taxon>
        <taxon>Fungi</taxon>
        <taxon>Dikarya</taxon>
        <taxon>Ascomycota</taxon>
        <taxon>Pezizomycotina</taxon>
        <taxon>Sordariomycetes</taxon>
        <taxon>Hypocreomycetidae</taxon>
        <taxon>Hypocreales</taxon>
        <taxon>Hypocreaceae</taxon>
        <taxon>Trichoderma</taxon>
    </lineage>
</organism>
<feature type="domain" description="Nephrocystin 3-like N-terminal" evidence="3">
    <location>
        <begin position="300"/>
        <end position="458"/>
    </location>
</feature>
<dbReference type="InterPro" id="IPR056884">
    <property type="entry name" value="NPHP3-like_N"/>
</dbReference>
<name>A0A2T4B6U4_9HYPO</name>
<dbReference type="GeneID" id="36597114"/>
<dbReference type="EMBL" id="KZ680215">
    <property type="protein sequence ID" value="PTB65045.1"/>
    <property type="molecule type" value="Genomic_DNA"/>
</dbReference>
<sequence>MSGLEALSLVCSIMQVISFTKEILTVCKDVYEGRSTADSQMEENATSIKALLDEMNRSAGSVRQRTKEEKELFATAQKCSKAAEELQKEIRQVTKYQKPGDYKRAAIAGYKFIFGKRKITGLYDQFCKHQKTLETHILVRLCTKTDAIELQRREIFTQLSDTMKHFITQMAAGHTDMAHLITRNGTQTREQIQQSEDRVRQEINDVQTEAVNEAKRERLLGSLKYDAMNARRTGLTSAHEATYTLIYDSIDMDSIDTDSIDTDSPDTDSPDTDSPDTDSLDTDLLDTEVPEVKVATAWKGFITWLKSEKKVFWIQGKPGSGKSTLLKFILQHEKTQIVLERWRPNTLTVSHFFWKPGNPLQKNLRGLLCSLNHQLLSGDHTLVGHVLSEFPFAGGQDTVGDWEITQLQSVFYSILKQCNRSVFLLIDGLDEAAETEKTLHWLDSLIGLHNVKLCISSRSEDVFRRKFSRNDGFKLEDLTRDDMMKYARAEMPPSNERYPSEYLENLRDLLVDKAEGVFLWLVLALESVKRGLRNNDGQDKIHSRLKQLPSELEDLYAEMWDRLGEDKAIYQQEAARYFSLLITHNALLEDFVQSVSFSFEFHMTPFILMLDGNESLRGKMLNASHQPSVSDIDKDCADVALGVPIKTAGLLVNRYIGVVRNMSVRLEYAQLRKHLSSGVEFLHRTLLDFFVQSEAGRTIIAQSQTSCIQLELATLILCQLRTLEYGNRLTQYLTCLGGPLHYCVWILGRFLAQDSSSRSVMVMNLLSDLESLFAARLVSWDNRPDWYPPPSFDVLLFADPAFKGVLQSRMQSRGASHATVLLREVMRGYSLK</sequence>
<feature type="region of interest" description="Disordered" evidence="2">
    <location>
        <begin position="257"/>
        <end position="285"/>
    </location>
</feature>
<dbReference type="PANTHER" id="PTHR10039:SF5">
    <property type="entry name" value="NACHT DOMAIN-CONTAINING PROTEIN"/>
    <property type="match status" value="1"/>
</dbReference>
<accession>A0A2T4B6U4</accession>
<evidence type="ECO:0000313" key="4">
    <source>
        <dbReference type="EMBL" id="PTB65045.1"/>
    </source>
</evidence>
<dbReference type="Proteomes" id="UP000241546">
    <property type="component" value="Unassembled WGS sequence"/>
</dbReference>
<evidence type="ECO:0000256" key="2">
    <source>
        <dbReference type="SAM" id="MobiDB-lite"/>
    </source>
</evidence>
<dbReference type="OrthoDB" id="5086500at2759"/>
<keyword evidence="5" id="KW-1185">Reference proteome</keyword>
<reference evidence="5" key="1">
    <citation type="submission" date="2016-07" db="EMBL/GenBank/DDBJ databases">
        <title>Multiple horizontal gene transfer events from other fungi enriched the ability of initially mycotrophic Trichoderma (Ascomycota) to feed on dead plant biomass.</title>
        <authorList>
            <consortium name="DOE Joint Genome Institute"/>
            <person name="Atanasova L."/>
            <person name="Chenthamara K."/>
            <person name="Zhang J."/>
            <person name="Grujic M."/>
            <person name="Henrissat B."/>
            <person name="Kuo A."/>
            <person name="Aerts A."/>
            <person name="Salamov A."/>
            <person name="Lipzen A."/>
            <person name="Labutti K."/>
            <person name="Barry K."/>
            <person name="Miao Y."/>
            <person name="Rahimi M.J."/>
            <person name="Shen Q."/>
            <person name="Grigoriev I.V."/>
            <person name="Kubicek C.P."/>
            <person name="Druzhinina I.S."/>
        </authorList>
    </citation>
    <scope>NUCLEOTIDE SEQUENCE [LARGE SCALE GENOMIC DNA]</scope>
    <source>
        <strain evidence="5">TUCIM 6016</strain>
    </source>
</reference>
<dbReference type="AlphaFoldDB" id="A0A2T4B6U4"/>
<dbReference type="Gene3D" id="3.40.50.300">
    <property type="entry name" value="P-loop containing nucleotide triphosphate hydrolases"/>
    <property type="match status" value="1"/>
</dbReference>
<dbReference type="InterPro" id="IPR027417">
    <property type="entry name" value="P-loop_NTPase"/>
</dbReference>
<evidence type="ECO:0000256" key="1">
    <source>
        <dbReference type="ARBA" id="ARBA00022737"/>
    </source>
</evidence>
<dbReference type="RefSeq" id="XP_024748365.1">
    <property type="nucleotide sequence ID" value="XM_024888995.1"/>
</dbReference>
<feature type="non-terminal residue" evidence="4">
    <location>
        <position position="832"/>
    </location>
</feature>
<evidence type="ECO:0000313" key="5">
    <source>
        <dbReference type="Proteomes" id="UP000241546"/>
    </source>
</evidence>
<keyword evidence="1" id="KW-0677">Repeat</keyword>
<dbReference type="Pfam" id="PF24883">
    <property type="entry name" value="NPHP3_N"/>
    <property type="match status" value="1"/>
</dbReference>
<protein>
    <recommendedName>
        <fullName evidence="3">Nephrocystin 3-like N-terminal domain-containing protein</fullName>
    </recommendedName>
</protein>
<gene>
    <name evidence="4" type="ORF">BBK36DRAFT_1088679</name>
</gene>